<accession>A0A1M6ZT90</accession>
<name>A0A1M6ZT90_9FLAO</name>
<dbReference type="PROSITE" id="PS50878">
    <property type="entry name" value="RT_POL"/>
    <property type="match status" value="1"/>
</dbReference>
<feature type="domain" description="Reverse transcriptase" evidence="1">
    <location>
        <begin position="52"/>
        <end position="350"/>
    </location>
</feature>
<dbReference type="EMBL" id="FRAT01000009">
    <property type="protein sequence ID" value="SHL33707.1"/>
    <property type="molecule type" value="Genomic_DNA"/>
</dbReference>
<evidence type="ECO:0000313" key="5">
    <source>
        <dbReference type="Proteomes" id="UP000198940"/>
    </source>
</evidence>
<dbReference type="Proteomes" id="UP000184031">
    <property type="component" value="Unassembled WGS sequence"/>
</dbReference>
<proteinExistence type="predicted"/>
<dbReference type="AlphaFoldDB" id="A0A1M6ZT90"/>
<dbReference type="CDD" id="cd01646">
    <property type="entry name" value="RT_Bac_retron_I"/>
    <property type="match status" value="1"/>
</dbReference>
<dbReference type="OrthoDB" id="9780724at2"/>
<keyword evidence="3" id="KW-0695">RNA-directed DNA polymerase</keyword>
<dbReference type="Proteomes" id="UP000198940">
    <property type="component" value="Unassembled WGS sequence"/>
</dbReference>
<keyword evidence="5" id="KW-1185">Reference proteome</keyword>
<dbReference type="GO" id="GO:0003964">
    <property type="term" value="F:RNA-directed DNA polymerase activity"/>
    <property type="evidence" value="ECO:0007669"/>
    <property type="project" value="UniProtKB-KW"/>
</dbReference>
<keyword evidence="3" id="KW-0548">Nucleotidyltransferase</keyword>
<dbReference type="RefSeq" id="WP_083569729.1">
    <property type="nucleotide sequence ID" value="NZ_FOKU01000008.1"/>
</dbReference>
<evidence type="ECO:0000259" key="1">
    <source>
        <dbReference type="PROSITE" id="PS50878"/>
    </source>
</evidence>
<dbReference type="STRING" id="1055723.SAMN05216293_3236"/>
<gene>
    <name evidence="2" type="ORF">SAMN04487891_108131</name>
    <name evidence="3" type="ORF">SAMN05216293_3236</name>
</gene>
<sequence>MARVRVKKFDKSRILLTEVLPYEVPIPFSNLGLYRYAKRPKSEIVPGFIDELFKLSTQNAKYLLPYNYRIIKKLDAYRTLSIMHPKVQLKFIEFYNKYDSLILSLCAKSRISIRYPHKIASHFYVKNSQIIKKKLKDSGVEVEKLPYESEVAFSSSYFTYKDHDFLYKFYDSYKFHRLEKKFKKLLRFDVSKCFPSIYTHSIAWAVKDKEFAKMNTGTSSFENKFDKLMQWANYNETNGIIIGPETSRIFAEIILQRIEQNVIKTIKQNHNLRIDKDYTVKRYVDDYFVFTNDFEKANLIKKEFVKELEYYKLSVNDSKTEEIDVPFITGITIARIELERLLDDFFGSFIEEYQEEDEEGKPQKKIKFIRLNKPFNLSNRIIRDVKSIIKKNNVDYEDVTGITISILRNRLVQVLDNDFILKQDSVYLNGLVNPLLITLDILFFLISMDCRPRVTVLFTQIVVVINRFLKSSKIESEDSRLISKKVFDGIRDTLNILNRDSKTHLEALNLLVALVNLNKIYPIPKTKFIEEIFNQYQKLEDLDYFQIIILLYFIEDDSECNNFRKQLVSASLNKTKNITEIDGKSEQILLFFDFIACPYIENKDKNELIKIFYSSYYKSAPSTQMIGRIRNYVSKYYWFIDWNTDDINLEYVLKKKEYNPPYSG</sequence>
<dbReference type="Pfam" id="PF00078">
    <property type="entry name" value="RVT_1"/>
    <property type="match status" value="1"/>
</dbReference>
<evidence type="ECO:0000313" key="2">
    <source>
        <dbReference type="EMBL" id="SFC28743.1"/>
    </source>
</evidence>
<comment type="caution">
    <text evidence="3">The sequence shown here is derived from an EMBL/GenBank/DDBJ whole genome shotgun (WGS) entry which is preliminary data.</text>
</comment>
<dbReference type="NCBIfam" id="NF041748">
    <property type="entry name" value="Drt3b"/>
    <property type="match status" value="1"/>
</dbReference>
<evidence type="ECO:0000313" key="3">
    <source>
        <dbReference type="EMBL" id="SHL33707.1"/>
    </source>
</evidence>
<dbReference type="InterPro" id="IPR000477">
    <property type="entry name" value="RT_dom"/>
</dbReference>
<protein>
    <submittedName>
        <fullName evidence="3">Reverse transcriptase (RNA-dependent DNA polymerase)</fullName>
    </submittedName>
</protein>
<organism evidence="3 4">
    <name type="scientific">Flagellimonas taeanensis</name>
    <dbReference type="NCBI Taxonomy" id="1005926"/>
    <lineage>
        <taxon>Bacteria</taxon>
        <taxon>Pseudomonadati</taxon>
        <taxon>Bacteroidota</taxon>
        <taxon>Flavobacteriia</taxon>
        <taxon>Flavobacteriales</taxon>
        <taxon>Flavobacteriaceae</taxon>
        <taxon>Flagellimonas</taxon>
    </lineage>
</organism>
<evidence type="ECO:0000313" key="4">
    <source>
        <dbReference type="Proteomes" id="UP000184031"/>
    </source>
</evidence>
<keyword evidence="3" id="KW-0808">Transferase</keyword>
<reference evidence="3 4" key="1">
    <citation type="submission" date="2016-11" db="EMBL/GenBank/DDBJ databases">
        <authorList>
            <person name="Varghese N."/>
            <person name="Submissions S."/>
        </authorList>
    </citation>
    <scope>NUCLEOTIDE SEQUENCE [LARGE SCALE GENOMIC DNA]</scope>
    <source>
        <strain evidence="3 4">CGMCC 1.12174</strain>
        <strain evidence="2 5">DSM 26351</strain>
    </source>
</reference>
<dbReference type="EMBL" id="FOKU01000008">
    <property type="protein sequence ID" value="SFC28743.1"/>
    <property type="molecule type" value="Genomic_DNA"/>
</dbReference>